<feature type="signal peptide" evidence="4">
    <location>
        <begin position="1"/>
        <end position="24"/>
    </location>
</feature>
<dbReference type="InterPro" id="IPR007346">
    <property type="entry name" value="Endonuclease-I"/>
</dbReference>
<proteinExistence type="inferred from homology"/>
<comment type="caution">
    <text evidence="6">The sequence shown here is derived from an EMBL/GenBank/DDBJ whole genome shotgun (WGS) entry which is preliminary data.</text>
</comment>
<dbReference type="PANTHER" id="PTHR33607:SF2">
    <property type="entry name" value="ENDONUCLEASE-1"/>
    <property type="match status" value="1"/>
</dbReference>
<dbReference type="PANTHER" id="PTHR33607">
    <property type="entry name" value="ENDONUCLEASE-1"/>
    <property type="match status" value="1"/>
</dbReference>
<dbReference type="Gene3D" id="2.60.40.3010">
    <property type="match status" value="1"/>
</dbReference>
<dbReference type="Gene3D" id="2.60.40.10">
    <property type="entry name" value="Immunoglobulins"/>
    <property type="match status" value="1"/>
</dbReference>
<keyword evidence="4" id="KW-0732">Signal</keyword>
<keyword evidence="6" id="KW-0255">Endonuclease</keyword>
<dbReference type="InterPro" id="IPR001322">
    <property type="entry name" value="Lamin_tail_dom"/>
</dbReference>
<dbReference type="GO" id="GO:0004519">
    <property type="term" value="F:endonuclease activity"/>
    <property type="evidence" value="ECO:0007669"/>
    <property type="project" value="UniProtKB-KW"/>
</dbReference>
<dbReference type="EMBL" id="JAKIKT010000007">
    <property type="protein sequence ID" value="MCL2915411.1"/>
    <property type="molecule type" value="Genomic_DNA"/>
</dbReference>
<evidence type="ECO:0000313" key="6">
    <source>
        <dbReference type="EMBL" id="MCL2915411.1"/>
    </source>
</evidence>
<feature type="domain" description="LTD" evidence="5">
    <location>
        <begin position="191"/>
        <end position="312"/>
    </location>
</feature>
<dbReference type="Pfam" id="PF00932">
    <property type="entry name" value="LTD"/>
    <property type="match status" value="2"/>
</dbReference>
<dbReference type="InterPro" id="IPR020008">
    <property type="entry name" value="GlyGly_CTERM"/>
</dbReference>
<dbReference type="RefSeq" id="WP_249249995.1">
    <property type="nucleotide sequence ID" value="NZ_JAKIKT010000007.1"/>
</dbReference>
<keyword evidence="2" id="KW-0540">Nuclease</keyword>
<gene>
    <name evidence="6" type="ORF">L2725_16780</name>
</gene>
<evidence type="ECO:0000256" key="2">
    <source>
        <dbReference type="ARBA" id="ARBA00022722"/>
    </source>
</evidence>
<evidence type="ECO:0000256" key="3">
    <source>
        <dbReference type="ARBA" id="ARBA00022801"/>
    </source>
</evidence>
<dbReference type="PROSITE" id="PS51841">
    <property type="entry name" value="LTD"/>
    <property type="match status" value="2"/>
</dbReference>
<evidence type="ECO:0000256" key="4">
    <source>
        <dbReference type="SAM" id="SignalP"/>
    </source>
</evidence>
<keyword evidence="7" id="KW-1185">Reference proteome</keyword>
<feature type="domain" description="LTD" evidence="5">
    <location>
        <begin position="16"/>
        <end position="157"/>
    </location>
</feature>
<dbReference type="InterPro" id="IPR044925">
    <property type="entry name" value="His-Me_finger_sf"/>
</dbReference>
<keyword evidence="3" id="KW-0378">Hydrolase</keyword>
<sequence length="861" mass="92999">MKTHPTKIALALMALGGFSAQASANLVITEYVEGGGQNKAIEISNMGAVEVDLSAHEYKLVQYKNGATNSSYIQSLVGKLSPNESVVYRHKDAETEVGIASTIIDHNGNDAYILYKDDVVIDRFGVKGEDKTWTDAGTGFNSKDKTLRRKASVISGDTNPTAPFPSDAGEWEVFNKDTLDGLGCSGVEACAGSSEGVLLITEYIEGSGNNKVIEISNVGGADLDLDAHEYKLVLFSDTAEPEKPGNTEILSGTLKPNESLVFYNNTGDDEFKKTGISSNVTFFNGDDTLILYKDNVVIDRFGKLGEKITWTDDTTGFSSANKTLRRKENVTVGDTDAKAPFPGTDVQWAVFDINTADGIGCPGEGACDSTPPGPDPDPDVPCTNCENLEKVADATKYNFDLYYNDVLTADLNTPQEWKAALSAVALQGQKPLSYKGVWTVLTYSDEDPANPKNVIELYSGKSISKYDNGGNKGDWNREHVWPKSHGFPSESLWGYTDAHHLRPTDVSVNGARAAYDFDNIATLEGSTELTGAPGNYVNAGMSAFEPRDEVKGDVARMMFYMDTRYETGGNGNMPDLVLVDKIGTDADKHEAGKLCALYQWHLQDPVGDADRQRNDAVYEYQGNRNPYIDNPEWVQQVYGADCGPELDVTFMIEGPATVVEGVGFTLDAAKTTAANGKPLTFEWSHASGIELNMSQDGALLRAVSGPVAQNETVELELTVTDGELSATHLIEITIEDKPLDADIQFVGETSVDEGGVVSIEATPAQTGTGDAIQYTWTQVSGTAVEFKPNGALLDFTAPDVELDAELVFSLEAFDGRHHAHKTLTVTVKNQASAGWEEPEGGAMGALLTLLLPLAFWRRRKA</sequence>
<protein>
    <submittedName>
        <fullName evidence="6">Endonuclease</fullName>
    </submittedName>
</protein>
<evidence type="ECO:0000256" key="1">
    <source>
        <dbReference type="ARBA" id="ARBA00006429"/>
    </source>
</evidence>
<accession>A0ABT0NAD7</accession>
<reference evidence="6 7" key="1">
    <citation type="submission" date="2022-01" db="EMBL/GenBank/DDBJ databases">
        <title>Whole genome-based taxonomy of the Shewanellaceae.</title>
        <authorList>
            <person name="Martin-Rodriguez A.J."/>
        </authorList>
    </citation>
    <scope>NUCLEOTIDE SEQUENCE [LARGE SCALE GENOMIC DNA]</scope>
    <source>
        <strain evidence="6 7">DSM 21332</strain>
    </source>
</reference>
<evidence type="ECO:0000259" key="5">
    <source>
        <dbReference type="PROSITE" id="PS51841"/>
    </source>
</evidence>
<evidence type="ECO:0000313" key="7">
    <source>
        <dbReference type="Proteomes" id="UP001202831"/>
    </source>
</evidence>
<dbReference type="InterPro" id="IPR013783">
    <property type="entry name" value="Ig-like_fold"/>
</dbReference>
<comment type="similarity">
    <text evidence="1">Belongs to the EndA/NucM nuclease family.</text>
</comment>
<dbReference type="SUPFAM" id="SSF54060">
    <property type="entry name" value="His-Me finger endonucleases"/>
    <property type="match status" value="1"/>
</dbReference>
<dbReference type="Pfam" id="PF04231">
    <property type="entry name" value="Endonuclease_1"/>
    <property type="match status" value="1"/>
</dbReference>
<dbReference type="NCBIfam" id="TIGR03501">
    <property type="entry name" value="GlyGly_CTERM"/>
    <property type="match status" value="1"/>
</dbReference>
<feature type="chain" id="PRO_5045169635" evidence="4">
    <location>
        <begin position="25"/>
        <end position="861"/>
    </location>
</feature>
<name>A0ABT0NAD7_9GAMM</name>
<dbReference type="Proteomes" id="UP001202831">
    <property type="component" value="Unassembled WGS sequence"/>
</dbReference>
<organism evidence="6 7">
    <name type="scientific">Shewanella corallii</name>
    <dbReference type="NCBI Taxonomy" id="560080"/>
    <lineage>
        <taxon>Bacteria</taxon>
        <taxon>Pseudomonadati</taxon>
        <taxon>Pseudomonadota</taxon>
        <taxon>Gammaproteobacteria</taxon>
        <taxon>Alteromonadales</taxon>
        <taxon>Shewanellaceae</taxon>
        <taxon>Shewanella</taxon>
    </lineage>
</organism>